<dbReference type="AlphaFoldDB" id="E0SPA5"/>
<proteinExistence type="predicted"/>
<sequence>MPDKTQQQQQKTKELKVFSAQVITLDQIRNDSRKLRLLFAISTLKEVSEKGLAYMVQYLKEERKIDMGYNIVKLGNKLIVRELPDDIKALLYVGLIEVDPKTKKLRLTSNGQEFLEKISKNEDIDNFIKVVDELRSKIVVIDEEVSLTALPTERKRR</sequence>
<protein>
    <submittedName>
        <fullName evidence="1">Uncharacterized protein</fullName>
    </submittedName>
</protein>
<organism evidence="1 2">
    <name type="scientific">Ignisphaera aggregans (strain DSM 17230 / JCM 13409 / AQ1.S1)</name>
    <dbReference type="NCBI Taxonomy" id="583356"/>
    <lineage>
        <taxon>Archaea</taxon>
        <taxon>Thermoproteota</taxon>
        <taxon>Thermoprotei</taxon>
        <taxon>Desulfurococcales</taxon>
        <taxon>Desulfurococcaceae</taxon>
        <taxon>Ignisphaera</taxon>
    </lineage>
</organism>
<accession>E0SPA5</accession>
<dbReference type="BioCyc" id="IAGG583356:GHAH-1203-MONOMER"/>
<dbReference type="EMBL" id="CP002098">
    <property type="protein sequence ID" value="ADM28032.1"/>
    <property type="molecule type" value="Genomic_DNA"/>
</dbReference>
<evidence type="ECO:0000313" key="2">
    <source>
        <dbReference type="Proteomes" id="UP000001304"/>
    </source>
</evidence>
<reference evidence="1 2" key="1">
    <citation type="journal article" date="2010" name="Stand. Genomic Sci.">
        <title>Complete genome sequence of Ignisphaera aggregans type strain (AQ1.S1).</title>
        <authorList>
            <person name="Goker M."/>
            <person name="Held B."/>
            <person name="Lapidus A."/>
            <person name="Nolan M."/>
            <person name="Spring S."/>
            <person name="Yasawong M."/>
            <person name="Lucas S."/>
            <person name="Glavina Del Rio T."/>
            <person name="Tice H."/>
            <person name="Cheng J.F."/>
            <person name="Goodwin L."/>
            <person name="Tapia R."/>
            <person name="Pitluck S."/>
            <person name="Liolios K."/>
            <person name="Ivanova N."/>
            <person name="Mavromatis K."/>
            <person name="Mikhailova N."/>
            <person name="Pati A."/>
            <person name="Chen A."/>
            <person name="Palaniappan K."/>
            <person name="Brambilla E."/>
            <person name="Land M."/>
            <person name="Hauser L."/>
            <person name="Chang Y.J."/>
            <person name="Jeffries C.D."/>
            <person name="Brettin T."/>
            <person name="Detter J.C."/>
            <person name="Han C."/>
            <person name="Rohde M."/>
            <person name="Sikorski J."/>
            <person name="Woyke T."/>
            <person name="Bristow J."/>
            <person name="Eisen J.A."/>
            <person name="Markowitz V."/>
            <person name="Hugenholtz P."/>
            <person name="Kyrpides N.C."/>
            <person name="Klenk H.P."/>
        </authorList>
    </citation>
    <scope>NUCLEOTIDE SEQUENCE [LARGE SCALE GENOMIC DNA]</scope>
    <source>
        <strain evidence="2">DSM 17230 / JCM 13409 / AQ1.S1</strain>
    </source>
</reference>
<dbReference type="STRING" id="583356.Igag_1226"/>
<keyword evidence="2" id="KW-1185">Reference proteome</keyword>
<dbReference type="Proteomes" id="UP000001304">
    <property type="component" value="Chromosome"/>
</dbReference>
<dbReference type="HOGENOM" id="CLU_140139_0_0_2"/>
<dbReference type="KEGG" id="iag:Igag_1226"/>
<name>E0SPA5_IGNAA</name>
<gene>
    <name evidence="1" type="ordered locus">Igag_1226</name>
</gene>
<evidence type="ECO:0000313" key="1">
    <source>
        <dbReference type="EMBL" id="ADM28032.1"/>
    </source>
</evidence>